<gene>
    <name evidence="9" type="ORF">TTHERM_00187130</name>
</gene>
<dbReference type="Proteomes" id="UP000009168">
    <property type="component" value="Unassembled WGS sequence"/>
</dbReference>
<feature type="compositionally biased region" description="Basic and acidic residues" evidence="7">
    <location>
        <begin position="733"/>
        <end position="742"/>
    </location>
</feature>
<dbReference type="KEGG" id="tet:TTHERM_00187130"/>
<comment type="catalytic activity">
    <reaction evidence="1 6">
        <text>a 1,2-diacyl-sn-glycero-3-phosphocholine + H2O = a 1,2-diacyl-sn-glycero-3-phosphate + choline + H(+)</text>
        <dbReference type="Rhea" id="RHEA:14445"/>
        <dbReference type="ChEBI" id="CHEBI:15354"/>
        <dbReference type="ChEBI" id="CHEBI:15377"/>
        <dbReference type="ChEBI" id="CHEBI:15378"/>
        <dbReference type="ChEBI" id="CHEBI:57643"/>
        <dbReference type="ChEBI" id="CHEBI:58608"/>
        <dbReference type="EC" id="3.1.4.4"/>
    </reaction>
</comment>
<dbReference type="FunFam" id="3.30.870.10:FF:000011">
    <property type="entry name" value="Phospholipase"/>
    <property type="match status" value="1"/>
</dbReference>
<evidence type="ECO:0000313" key="10">
    <source>
        <dbReference type="Proteomes" id="UP000009168"/>
    </source>
</evidence>
<reference evidence="10" key="1">
    <citation type="journal article" date="2006" name="PLoS Biol.">
        <title>Macronuclear genome sequence of the ciliate Tetrahymena thermophila, a model eukaryote.</title>
        <authorList>
            <person name="Eisen J.A."/>
            <person name="Coyne R.S."/>
            <person name="Wu M."/>
            <person name="Wu D."/>
            <person name="Thiagarajan M."/>
            <person name="Wortman J.R."/>
            <person name="Badger J.H."/>
            <person name="Ren Q."/>
            <person name="Amedeo P."/>
            <person name="Jones K.M."/>
            <person name="Tallon L.J."/>
            <person name="Delcher A.L."/>
            <person name="Salzberg S.L."/>
            <person name="Silva J.C."/>
            <person name="Haas B.J."/>
            <person name="Majoros W.H."/>
            <person name="Farzad M."/>
            <person name="Carlton J.M."/>
            <person name="Smith R.K. Jr."/>
            <person name="Garg J."/>
            <person name="Pearlman R.E."/>
            <person name="Karrer K.M."/>
            <person name="Sun L."/>
            <person name="Manning G."/>
            <person name="Elde N.C."/>
            <person name="Turkewitz A.P."/>
            <person name="Asai D.J."/>
            <person name="Wilkes D.E."/>
            <person name="Wang Y."/>
            <person name="Cai H."/>
            <person name="Collins K."/>
            <person name="Stewart B.A."/>
            <person name="Lee S.R."/>
            <person name="Wilamowska K."/>
            <person name="Weinberg Z."/>
            <person name="Ruzzo W.L."/>
            <person name="Wloga D."/>
            <person name="Gaertig J."/>
            <person name="Frankel J."/>
            <person name="Tsao C.-C."/>
            <person name="Gorovsky M.A."/>
            <person name="Keeling P.J."/>
            <person name="Waller R.F."/>
            <person name="Patron N.J."/>
            <person name="Cherry J.M."/>
            <person name="Stover N.A."/>
            <person name="Krieger C.J."/>
            <person name="del Toro C."/>
            <person name="Ryder H.F."/>
            <person name="Williamson S.C."/>
            <person name="Barbeau R.A."/>
            <person name="Hamilton E.P."/>
            <person name="Orias E."/>
        </authorList>
    </citation>
    <scope>NUCLEOTIDE SEQUENCE [LARGE SCALE GENOMIC DNA]</scope>
    <source>
        <strain evidence="10">SB210</strain>
    </source>
</reference>
<feature type="compositionally biased region" description="Low complexity" evidence="7">
    <location>
        <begin position="718"/>
        <end position="728"/>
    </location>
</feature>
<dbReference type="GO" id="GO:0009395">
    <property type="term" value="P:phospholipid catabolic process"/>
    <property type="evidence" value="ECO:0007669"/>
    <property type="project" value="TreeGrafter"/>
</dbReference>
<dbReference type="STRING" id="312017.Q22T04"/>
<dbReference type="EMBL" id="GG662840">
    <property type="protein sequence ID" value="EAR88634.2"/>
    <property type="molecule type" value="Genomic_DNA"/>
</dbReference>
<name>Q22T04_TETTS</name>
<feature type="domain" description="PLD phosphodiesterase" evidence="8">
    <location>
        <begin position="478"/>
        <end position="505"/>
    </location>
</feature>
<dbReference type="SUPFAM" id="SSF64268">
    <property type="entry name" value="PX domain"/>
    <property type="match status" value="1"/>
</dbReference>
<evidence type="ECO:0000313" key="9">
    <source>
        <dbReference type="EMBL" id="EAR88634.2"/>
    </source>
</evidence>
<dbReference type="GO" id="GO:0005886">
    <property type="term" value="C:plasma membrane"/>
    <property type="evidence" value="ECO:0007669"/>
    <property type="project" value="TreeGrafter"/>
</dbReference>
<evidence type="ECO:0000256" key="1">
    <source>
        <dbReference type="ARBA" id="ARBA00000798"/>
    </source>
</evidence>
<dbReference type="GeneID" id="7844344"/>
<keyword evidence="3 6" id="KW-0378">Hydrolase</keyword>
<evidence type="ECO:0000256" key="4">
    <source>
        <dbReference type="ARBA" id="ARBA00022963"/>
    </source>
</evidence>
<evidence type="ECO:0000256" key="5">
    <source>
        <dbReference type="ARBA" id="ARBA00023098"/>
    </source>
</evidence>
<dbReference type="GO" id="GO:0004630">
    <property type="term" value="F:phospholipase D activity"/>
    <property type="evidence" value="ECO:0007669"/>
    <property type="project" value="UniProtKB-UniRule"/>
</dbReference>
<evidence type="ECO:0000256" key="7">
    <source>
        <dbReference type="SAM" id="MobiDB-lite"/>
    </source>
</evidence>
<keyword evidence="10" id="KW-1185">Reference proteome</keyword>
<accession>Q22T04</accession>
<dbReference type="PIRSF" id="PIRSF009376">
    <property type="entry name" value="Phospholipase_D_euk"/>
    <property type="match status" value="1"/>
</dbReference>
<sequence>MMGDKQSQQVSIFLPEQNGQNLYHDQNQPQNKNIDKIRQQESTFSPNKKIATSVKQSNFKGVEQSNIVRTETGIKQNEILFTEHSGVPHQNIKSGVQDEQRERAVNVKCLKIQRMEYFIQQLQLQLLKEKLKQSFLNEAVFFLEVSVYSLKGLGEQTYRLRRIYQDFKTLEKNLIQENNTKKLNMNLPPFPFQKDPKNLFDKEIFLKIGEYLQVLCQNSKIVDTDTFWQFFEISSNFHQGVVKVKETFIKKRSGGRFKKQCRGCCHTWSVRYLAITSEGLMYSKSNRGLNSNIREILLFDQNFNMEYGKFQTGKEMGIVITTSTRKVRLECYSQFHFYDVLAACKEAISLSPYIEIHRFDSFAPERKDAECKWFVDGFDYFKDLYYDLKNAKSSVYITDWWLSPENYLLRPVGEVTNQESRLDRVLQSLGEKGVNIMIILYKEPTIALTLDSAHTKQHLKSLSNNIVIMRHPDYILPFLWSHHEKMVIIDQQIGYLGGLDLCYGRFDTQNHHLSDLPVPEQNEQMVFFPGIDYSNARQKDFENVKNHTVSNIDRQKQIRMPWHDVAMKVVGEPVKDMVRHFIQYWNFCKVDIYSKDKKNIAQIIPKKHKQQEEDQKNKKPQLSKMRNKLQGVISTFTKKMKNKLNLLDSNDKLNNQQMQNETMKGQPGQRRFMQYLAELKKIPSEKNLQNIENQDQEQQKLIQPEKNKDNISKHENTQQQQQQQQQQQLNYNSKDKRNSIRDSEIIIDKADVFEQKMQKIKKTQTNIAFMIEEMSEVDSEIQSSKIKVQQQQNAHLKVNAVPESISIEQMEGIEEFFEGENINPIIRYNNKMPNCSKLKIQEIKNELEPEELQVVQLQKKESKTLKKIFARKKNRADSNSEKVITIGINLIEKIDNLTDDDEEINFFQFNGNDQNIQVSEIIEQGQPISNNNAANNANNINPNSISLNNTGVVKKPSLWKTKVQEKLTSVKKSPQLQSQTTNLYEAEQIEKSKINLNFVRYDQSGSCKCQMLRSGSSWSLGLKPDHTELSIQIAYIQLIAQAQSFIYIENQFFISCTAGSVVKNQIAQALIDRILLADKKGEDFFVCVVMPLLPGFAGEVNDSNAAVMKCQLHWEYFTISRGGGSIYEVLKQHVKDPFKYIKFFGLRNHGVLNNTPYSEIIYVHSKLMIVDDKFVIIGSANINDRSMCGTRDSEIAMIVEDTKKVSCKLNGKYVMLNQFAHTFRMSLYQEHFGLTESEAEDPLNPQLLSLISERAKKNTEIYREVFRCYPDDQVTYLNQLEPWQKERKPENYNELKDQIKGHAVELPLDFLKNENLNFTIRQKEYFVPVQSFLQATWKAIQHSFTFFIC</sequence>
<evidence type="ECO:0000259" key="8">
    <source>
        <dbReference type="PROSITE" id="PS50035"/>
    </source>
</evidence>
<dbReference type="eggNOG" id="KOG1329">
    <property type="taxonomic scope" value="Eukaryota"/>
</dbReference>
<keyword evidence="4 6" id="KW-0442">Lipid degradation</keyword>
<proteinExistence type="inferred from homology"/>
<keyword evidence="2" id="KW-0677">Repeat</keyword>
<dbReference type="InterPro" id="IPR015679">
    <property type="entry name" value="PLipase_D_fam"/>
</dbReference>
<comment type="similarity">
    <text evidence="6">Belongs to the phospholipase D family.</text>
</comment>
<dbReference type="CDD" id="cd09141">
    <property type="entry name" value="PLDc_vPLD1_2_yPLD_like_2"/>
    <property type="match status" value="1"/>
</dbReference>
<feature type="region of interest" description="Disordered" evidence="7">
    <location>
        <begin position="605"/>
        <end position="627"/>
    </location>
</feature>
<dbReference type="Gene3D" id="3.30.870.10">
    <property type="entry name" value="Endonuclease Chain A"/>
    <property type="match status" value="2"/>
</dbReference>
<dbReference type="InterPro" id="IPR025202">
    <property type="entry name" value="PLD-like_dom"/>
</dbReference>
<dbReference type="OrthoDB" id="419078at2759"/>
<feature type="domain" description="PLD phosphodiesterase" evidence="8">
    <location>
        <begin position="1159"/>
        <end position="1186"/>
    </location>
</feature>
<dbReference type="PANTHER" id="PTHR18896">
    <property type="entry name" value="PHOSPHOLIPASE D"/>
    <property type="match status" value="1"/>
</dbReference>
<dbReference type="Pfam" id="PF00614">
    <property type="entry name" value="PLDc"/>
    <property type="match status" value="1"/>
</dbReference>
<dbReference type="InParanoid" id="Q22T04"/>
<dbReference type="GO" id="GO:0035091">
    <property type="term" value="F:phosphatidylinositol binding"/>
    <property type="evidence" value="ECO:0007669"/>
    <property type="project" value="InterPro"/>
</dbReference>
<dbReference type="InterPro" id="IPR016555">
    <property type="entry name" value="PLipase_D_euk"/>
</dbReference>
<feature type="compositionally biased region" description="Basic residues" evidence="7">
    <location>
        <begin position="618"/>
        <end position="627"/>
    </location>
</feature>
<dbReference type="InterPro" id="IPR001736">
    <property type="entry name" value="PLipase_D/transphosphatidylase"/>
</dbReference>
<dbReference type="Gene3D" id="3.30.1520.10">
    <property type="entry name" value="Phox-like domain"/>
    <property type="match status" value="1"/>
</dbReference>
<protein>
    <recommendedName>
        <fullName evidence="6">Phospholipase</fullName>
        <ecNumber evidence="6">3.1.4.4</ecNumber>
    </recommendedName>
</protein>
<evidence type="ECO:0000256" key="3">
    <source>
        <dbReference type="ARBA" id="ARBA00022801"/>
    </source>
</evidence>
<organism evidence="9 10">
    <name type="scientific">Tetrahymena thermophila (strain SB210)</name>
    <dbReference type="NCBI Taxonomy" id="312017"/>
    <lineage>
        <taxon>Eukaryota</taxon>
        <taxon>Sar</taxon>
        <taxon>Alveolata</taxon>
        <taxon>Ciliophora</taxon>
        <taxon>Intramacronucleata</taxon>
        <taxon>Oligohymenophorea</taxon>
        <taxon>Hymenostomatida</taxon>
        <taxon>Tetrahymenina</taxon>
        <taxon>Tetrahymenidae</taxon>
        <taxon>Tetrahymena</taxon>
    </lineage>
</organism>
<evidence type="ECO:0000256" key="2">
    <source>
        <dbReference type="ARBA" id="ARBA00022737"/>
    </source>
</evidence>
<feature type="region of interest" description="Disordered" evidence="7">
    <location>
        <begin position="710"/>
        <end position="742"/>
    </location>
</feature>
<dbReference type="HOGENOM" id="CLU_000690_2_0_1"/>
<dbReference type="Pfam" id="PF13091">
    <property type="entry name" value="PLDc_2"/>
    <property type="match status" value="1"/>
</dbReference>
<dbReference type="SUPFAM" id="SSF56024">
    <property type="entry name" value="Phospholipase D/nuclease"/>
    <property type="match status" value="2"/>
</dbReference>
<evidence type="ECO:0000256" key="6">
    <source>
        <dbReference type="PIRNR" id="PIRNR009376"/>
    </source>
</evidence>
<dbReference type="PANTHER" id="PTHR18896:SF76">
    <property type="entry name" value="PHOSPHOLIPASE"/>
    <property type="match status" value="1"/>
</dbReference>
<dbReference type="SMART" id="SM00155">
    <property type="entry name" value="PLDc"/>
    <property type="match status" value="2"/>
</dbReference>
<dbReference type="InterPro" id="IPR036871">
    <property type="entry name" value="PX_dom_sf"/>
</dbReference>
<dbReference type="PROSITE" id="PS50035">
    <property type="entry name" value="PLD"/>
    <property type="match status" value="2"/>
</dbReference>
<dbReference type="GO" id="GO:0035556">
    <property type="term" value="P:intracellular signal transduction"/>
    <property type="evidence" value="ECO:0007669"/>
    <property type="project" value="InterPro"/>
</dbReference>
<dbReference type="EC" id="3.1.4.4" evidence="6"/>
<dbReference type="RefSeq" id="XP_001008879.2">
    <property type="nucleotide sequence ID" value="XM_001008879.2"/>
</dbReference>
<dbReference type="GO" id="GO:0006654">
    <property type="term" value="P:phosphatidic acid biosynthetic process"/>
    <property type="evidence" value="ECO:0007669"/>
    <property type="project" value="InterPro"/>
</dbReference>
<keyword evidence="5" id="KW-0443">Lipid metabolism</keyword>
<dbReference type="CDD" id="cd09138">
    <property type="entry name" value="PLDc_vPLD1_2_yPLD_like_1"/>
    <property type="match status" value="1"/>
</dbReference>